<dbReference type="AlphaFoldDB" id="A0A4Y7PHC1"/>
<organism evidence="3 4">
    <name type="scientific">Rickenella mellea</name>
    <dbReference type="NCBI Taxonomy" id="50990"/>
    <lineage>
        <taxon>Eukaryota</taxon>
        <taxon>Fungi</taxon>
        <taxon>Dikarya</taxon>
        <taxon>Basidiomycota</taxon>
        <taxon>Agaricomycotina</taxon>
        <taxon>Agaricomycetes</taxon>
        <taxon>Hymenochaetales</taxon>
        <taxon>Rickenellaceae</taxon>
        <taxon>Rickenella</taxon>
    </lineage>
</organism>
<name>A0A4Y7PHC1_9AGAM</name>
<keyword evidence="4" id="KW-1185">Reference proteome</keyword>
<accession>A0A4Y7PHC1</accession>
<keyword evidence="1" id="KW-0812">Transmembrane</keyword>
<keyword evidence="1" id="KW-0472">Membrane</keyword>
<feature type="transmembrane region" description="Helical" evidence="1">
    <location>
        <begin position="188"/>
        <end position="207"/>
    </location>
</feature>
<evidence type="ECO:0000313" key="4">
    <source>
        <dbReference type="Proteomes" id="UP000294933"/>
    </source>
</evidence>
<feature type="transmembrane region" description="Helical" evidence="1">
    <location>
        <begin position="58"/>
        <end position="79"/>
    </location>
</feature>
<proteinExistence type="predicted"/>
<keyword evidence="1" id="KW-1133">Transmembrane helix</keyword>
<feature type="transmembrane region" description="Helical" evidence="1">
    <location>
        <begin position="256"/>
        <end position="280"/>
    </location>
</feature>
<dbReference type="EMBL" id="ML170342">
    <property type="protein sequence ID" value="TDL14401.1"/>
    <property type="molecule type" value="Genomic_DNA"/>
</dbReference>
<dbReference type="VEuPathDB" id="FungiDB:BD410DRAFT_846053"/>
<dbReference type="Pfam" id="PF20151">
    <property type="entry name" value="DUF6533"/>
    <property type="match status" value="1"/>
</dbReference>
<reference evidence="3 4" key="1">
    <citation type="submission" date="2018-06" db="EMBL/GenBank/DDBJ databases">
        <title>A transcriptomic atlas of mushroom development highlights an independent origin of complex multicellularity.</title>
        <authorList>
            <consortium name="DOE Joint Genome Institute"/>
            <person name="Krizsan K."/>
            <person name="Almasi E."/>
            <person name="Merenyi Z."/>
            <person name="Sahu N."/>
            <person name="Viragh M."/>
            <person name="Koszo T."/>
            <person name="Mondo S."/>
            <person name="Kiss B."/>
            <person name="Balint B."/>
            <person name="Kues U."/>
            <person name="Barry K."/>
            <person name="Hegedus J.C."/>
            <person name="Henrissat B."/>
            <person name="Johnson J."/>
            <person name="Lipzen A."/>
            <person name="Ohm R."/>
            <person name="Nagy I."/>
            <person name="Pangilinan J."/>
            <person name="Yan J."/>
            <person name="Xiong Y."/>
            <person name="Grigoriev I.V."/>
            <person name="Hibbett D.S."/>
            <person name="Nagy L.G."/>
        </authorList>
    </citation>
    <scope>NUCLEOTIDE SEQUENCE [LARGE SCALE GENOMIC DNA]</scope>
    <source>
        <strain evidence="3 4">SZMC22713</strain>
    </source>
</reference>
<gene>
    <name evidence="3" type="ORF">BD410DRAFT_846053</name>
</gene>
<feature type="transmembrane region" description="Helical" evidence="1">
    <location>
        <begin position="228"/>
        <end position="250"/>
    </location>
</feature>
<evidence type="ECO:0000259" key="2">
    <source>
        <dbReference type="Pfam" id="PF20151"/>
    </source>
</evidence>
<sequence>MSNSSPDIAGLISQASDIQFFNFVTISGAALYIYDYTLTLPTEIAEIWNSKFSGAQALFYMTRYSFMVLTVLYCVNNLVESPSETVIEFNLTAWVFMSQVGLYGILTLRTYAIYQKNPFILVTVGLTGVANVAVALSGGVLEKPEVDSSVFGPTCDINPPSVFLQRKSHIIVYWPCRVFITSQLTVQLASTILSLILDVLVFTLTFAKTIHHAIEMRKLGLGNGLGYFILRDGTIAKLLIGVVGTVIFFVPASDAIGNWISLLPAMGNPLTIVLINRLVLNLRQVSHKQQGNALTISAMVAIQEPAFAANSLLGNLGAPLRVGSEDDDEIEELGIDFDAEVVEERGSVDHSEIIEEFPDPCDV</sequence>
<dbReference type="Proteomes" id="UP000294933">
    <property type="component" value="Unassembled WGS sequence"/>
</dbReference>
<dbReference type="OrthoDB" id="2804213at2759"/>
<protein>
    <recommendedName>
        <fullName evidence="2">DUF6533 domain-containing protein</fullName>
    </recommendedName>
</protein>
<evidence type="ECO:0000256" key="1">
    <source>
        <dbReference type="SAM" id="Phobius"/>
    </source>
</evidence>
<dbReference type="InterPro" id="IPR045340">
    <property type="entry name" value="DUF6533"/>
</dbReference>
<evidence type="ECO:0000313" key="3">
    <source>
        <dbReference type="EMBL" id="TDL14401.1"/>
    </source>
</evidence>
<feature type="transmembrane region" description="Helical" evidence="1">
    <location>
        <begin position="119"/>
        <end position="141"/>
    </location>
</feature>
<feature type="domain" description="DUF6533" evidence="2">
    <location>
        <begin position="24"/>
        <end position="67"/>
    </location>
</feature>
<feature type="transmembrane region" description="Helical" evidence="1">
    <location>
        <begin position="20"/>
        <end position="37"/>
    </location>
</feature>